<gene>
    <name evidence="2" type="ORF">BCV72DRAFT_48102</name>
</gene>
<name>A0A1X0QS25_RHIZD</name>
<dbReference type="Proteomes" id="UP000242414">
    <property type="component" value="Unassembled WGS sequence"/>
</dbReference>
<dbReference type="AlphaFoldDB" id="A0A1X0QS25"/>
<dbReference type="CDD" id="cd02947">
    <property type="entry name" value="TRX_family"/>
    <property type="match status" value="1"/>
</dbReference>
<evidence type="ECO:0000259" key="1">
    <source>
        <dbReference type="Pfam" id="PF00085"/>
    </source>
</evidence>
<dbReference type="EMBL" id="KV922044">
    <property type="protein sequence ID" value="ORE02546.1"/>
    <property type="molecule type" value="Genomic_DNA"/>
</dbReference>
<dbReference type="SUPFAM" id="SSF52833">
    <property type="entry name" value="Thioredoxin-like"/>
    <property type="match status" value="1"/>
</dbReference>
<proteinExistence type="predicted"/>
<dbReference type="OrthoDB" id="10290146at2759"/>
<dbReference type="Gene3D" id="3.40.30.10">
    <property type="entry name" value="Glutaredoxin"/>
    <property type="match status" value="1"/>
</dbReference>
<evidence type="ECO:0000313" key="2">
    <source>
        <dbReference type="EMBL" id="ORE02546.1"/>
    </source>
</evidence>
<dbReference type="InterPro" id="IPR036249">
    <property type="entry name" value="Thioredoxin-like_sf"/>
</dbReference>
<reference evidence="2" key="1">
    <citation type="journal article" date="2016" name="Proc. Natl. Acad. Sci. U.S.A.">
        <title>Lipid metabolic changes in an early divergent fungus govern the establishment of a mutualistic symbiosis with endobacteria.</title>
        <authorList>
            <person name="Lastovetsky O.A."/>
            <person name="Gaspar M.L."/>
            <person name="Mondo S.J."/>
            <person name="LaButti K.M."/>
            <person name="Sandor L."/>
            <person name="Grigoriev I.V."/>
            <person name="Henry S.A."/>
            <person name="Pawlowska T.E."/>
        </authorList>
    </citation>
    <scope>NUCLEOTIDE SEQUENCE [LARGE SCALE GENOMIC DNA]</scope>
    <source>
        <strain evidence="2">ATCC 52814</strain>
    </source>
</reference>
<dbReference type="VEuPathDB" id="FungiDB:BCV72DRAFT_48102"/>
<accession>A0A1X0QS25</accession>
<feature type="domain" description="Thioredoxin" evidence="1">
    <location>
        <begin position="17"/>
        <end position="76"/>
    </location>
</feature>
<organism evidence="2">
    <name type="scientific">Rhizopus microsporus var. microsporus</name>
    <dbReference type="NCBI Taxonomy" id="86635"/>
    <lineage>
        <taxon>Eukaryota</taxon>
        <taxon>Fungi</taxon>
        <taxon>Fungi incertae sedis</taxon>
        <taxon>Mucoromycota</taxon>
        <taxon>Mucoromycotina</taxon>
        <taxon>Mucoromycetes</taxon>
        <taxon>Mucorales</taxon>
        <taxon>Mucorineae</taxon>
        <taxon>Rhizopodaceae</taxon>
        <taxon>Rhizopus</taxon>
    </lineage>
</organism>
<sequence>MPRPTETANLYEPESLDDFSDILENNEKVVVYFYTSVDSECKITKPIIRSLAYKYKDILFFLVNVDRHEDIADEYGNIKRTYGGYARVYRRTPKSKVVLFQHGQSKAEIHGFHPYAEYGSNAYDIYEKEISTTFA</sequence>
<dbReference type="InterPro" id="IPR013766">
    <property type="entry name" value="Thioredoxin_domain"/>
</dbReference>
<protein>
    <recommendedName>
        <fullName evidence="1">Thioredoxin domain-containing protein</fullName>
    </recommendedName>
</protein>
<dbReference type="Pfam" id="PF00085">
    <property type="entry name" value="Thioredoxin"/>
    <property type="match status" value="1"/>
</dbReference>